<gene>
    <name evidence="2" type="primary">cpsB_1</name>
    <name evidence="2" type="ORF">NCTC8256_02409</name>
</gene>
<organism evidence="2 3">
    <name type="scientific">Salmonella enterica I</name>
    <dbReference type="NCBI Taxonomy" id="59201"/>
    <lineage>
        <taxon>Bacteria</taxon>
        <taxon>Pseudomonadati</taxon>
        <taxon>Pseudomonadota</taxon>
        <taxon>Gammaproteobacteria</taxon>
        <taxon>Enterobacterales</taxon>
        <taxon>Enterobacteriaceae</taxon>
        <taxon>Salmonella</taxon>
    </lineage>
</organism>
<accession>A0A379VQU6</accession>
<dbReference type="InterPro" id="IPR029044">
    <property type="entry name" value="Nucleotide-diphossugar_trans"/>
</dbReference>
<evidence type="ECO:0000313" key="2">
    <source>
        <dbReference type="EMBL" id="SUH08480.1"/>
    </source>
</evidence>
<keyword evidence="2" id="KW-0808">Transferase</keyword>
<dbReference type="Pfam" id="PF00483">
    <property type="entry name" value="NTP_transferase"/>
    <property type="match status" value="1"/>
</dbReference>
<dbReference type="PANTHER" id="PTHR46390">
    <property type="entry name" value="MANNOSE-1-PHOSPHATE GUANYLYLTRANSFERASE"/>
    <property type="match status" value="1"/>
</dbReference>
<feature type="domain" description="Nucleotidyl transferase" evidence="1">
    <location>
        <begin position="6"/>
        <end position="61"/>
    </location>
</feature>
<dbReference type="PANTHER" id="PTHR46390:SF1">
    <property type="entry name" value="MANNOSE-1-PHOSPHATE GUANYLYLTRANSFERASE"/>
    <property type="match status" value="1"/>
</dbReference>
<dbReference type="EMBL" id="UGXR01000001">
    <property type="protein sequence ID" value="SUH08480.1"/>
    <property type="molecule type" value="Genomic_DNA"/>
</dbReference>
<sequence>MLKNTPANGKLVTFGIVPTHAETGYGYIRRGELIGNDAYAVAEFVEKPDIDTAGDYSNQGNITGIAYVFISCKLLL</sequence>
<evidence type="ECO:0000259" key="1">
    <source>
        <dbReference type="Pfam" id="PF00483"/>
    </source>
</evidence>
<evidence type="ECO:0000313" key="3">
    <source>
        <dbReference type="Proteomes" id="UP000254346"/>
    </source>
</evidence>
<dbReference type="SUPFAM" id="SSF53448">
    <property type="entry name" value="Nucleotide-diphospho-sugar transferases"/>
    <property type="match status" value="1"/>
</dbReference>
<dbReference type="Gene3D" id="3.90.550.10">
    <property type="entry name" value="Spore Coat Polysaccharide Biosynthesis Protein SpsA, Chain A"/>
    <property type="match status" value="1"/>
</dbReference>
<dbReference type="GO" id="GO:0009298">
    <property type="term" value="P:GDP-mannose biosynthetic process"/>
    <property type="evidence" value="ECO:0007669"/>
    <property type="project" value="TreeGrafter"/>
</dbReference>
<protein>
    <submittedName>
        <fullName evidence="2">Mannose-1-phosphate guanyltransferase</fullName>
        <ecNumber evidence="2">2.7.7.13</ecNumber>
    </submittedName>
</protein>
<dbReference type="InterPro" id="IPR051161">
    <property type="entry name" value="Mannose-6P_isomerase_type2"/>
</dbReference>
<keyword evidence="2" id="KW-0548">Nucleotidyltransferase</keyword>
<dbReference type="GO" id="GO:0004475">
    <property type="term" value="F:mannose-1-phosphate guanylyltransferase (GTP) activity"/>
    <property type="evidence" value="ECO:0007669"/>
    <property type="project" value="UniProtKB-EC"/>
</dbReference>
<reference evidence="2 3" key="1">
    <citation type="submission" date="2018-06" db="EMBL/GenBank/DDBJ databases">
        <authorList>
            <consortium name="Pathogen Informatics"/>
            <person name="Doyle S."/>
        </authorList>
    </citation>
    <scope>NUCLEOTIDE SEQUENCE [LARGE SCALE GENOMIC DNA]</scope>
    <source>
        <strain evidence="2 3">NCTC8256</strain>
    </source>
</reference>
<dbReference type="InterPro" id="IPR005835">
    <property type="entry name" value="NTP_transferase_dom"/>
</dbReference>
<dbReference type="EC" id="2.7.7.13" evidence="2"/>
<name>A0A379VQU6_SALET</name>
<proteinExistence type="predicted"/>
<dbReference type="AlphaFoldDB" id="A0A379VQU6"/>
<dbReference type="Proteomes" id="UP000254346">
    <property type="component" value="Unassembled WGS sequence"/>
</dbReference>